<dbReference type="Proteomes" id="UP000276215">
    <property type="component" value="Unassembled WGS sequence"/>
</dbReference>
<organism evidence="2 3">
    <name type="scientific">Choiromyces venosus 120613-1</name>
    <dbReference type="NCBI Taxonomy" id="1336337"/>
    <lineage>
        <taxon>Eukaryota</taxon>
        <taxon>Fungi</taxon>
        <taxon>Dikarya</taxon>
        <taxon>Ascomycota</taxon>
        <taxon>Pezizomycotina</taxon>
        <taxon>Pezizomycetes</taxon>
        <taxon>Pezizales</taxon>
        <taxon>Tuberaceae</taxon>
        <taxon>Choiromyces</taxon>
    </lineage>
</organism>
<sequence>MPFTNLNATFHLFLRMSTAVYQYSPKPKSIPTFIYPESITTLVKCTCWKVFQLFSIPPRTLNQWSWGLFHI</sequence>
<evidence type="ECO:0000256" key="1">
    <source>
        <dbReference type="SAM" id="SignalP"/>
    </source>
</evidence>
<proteinExistence type="predicted"/>
<name>A0A3N4J1D5_9PEZI</name>
<keyword evidence="1" id="KW-0732">Signal</keyword>
<feature type="signal peptide" evidence="1">
    <location>
        <begin position="1"/>
        <end position="19"/>
    </location>
</feature>
<accession>A0A3N4J1D5</accession>
<dbReference type="EMBL" id="ML120481">
    <property type="protein sequence ID" value="RPA92089.1"/>
    <property type="molecule type" value="Genomic_DNA"/>
</dbReference>
<dbReference type="AlphaFoldDB" id="A0A3N4J1D5"/>
<evidence type="ECO:0000313" key="2">
    <source>
        <dbReference type="EMBL" id="RPA92089.1"/>
    </source>
</evidence>
<reference evidence="2 3" key="1">
    <citation type="journal article" date="2018" name="Nat. Ecol. Evol.">
        <title>Pezizomycetes genomes reveal the molecular basis of ectomycorrhizal truffle lifestyle.</title>
        <authorList>
            <person name="Murat C."/>
            <person name="Payen T."/>
            <person name="Noel B."/>
            <person name="Kuo A."/>
            <person name="Morin E."/>
            <person name="Chen J."/>
            <person name="Kohler A."/>
            <person name="Krizsan K."/>
            <person name="Balestrini R."/>
            <person name="Da Silva C."/>
            <person name="Montanini B."/>
            <person name="Hainaut M."/>
            <person name="Levati E."/>
            <person name="Barry K.W."/>
            <person name="Belfiori B."/>
            <person name="Cichocki N."/>
            <person name="Clum A."/>
            <person name="Dockter R.B."/>
            <person name="Fauchery L."/>
            <person name="Guy J."/>
            <person name="Iotti M."/>
            <person name="Le Tacon F."/>
            <person name="Lindquist E.A."/>
            <person name="Lipzen A."/>
            <person name="Malagnac F."/>
            <person name="Mello A."/>
            <person name="Molinier V."/>
            <person name="Miyauchi S."/>
            <person name="Poulain J."/>
            <person name="Riccioni C."/>
            <person name="Rubini A."/>
            <person name="Sitrit Y."/>
            <person name="Splivallo R."/>
            <person name="Traeger S."/>
            <person name="Wang M."/>
            <person name="Zifcakova L."/>
            <person name="Wipf D."/>
            <person name="Zambonelli A."/>
            <person name="Paolocci F."/>
            <person name="Nowrousian M."/>
            <person name="Ottonello S."/>
            <person name="Baldrian P."/>
            <person name="Spatafora J.W."/>
            <person name="Henrissat B."/>
            <person name="Nagy L.G."/>
            <person name="Aury J.M."/>
            <person name="Wincker P."/>
            <person name="Grigoriev I.V."/>
            <person name="Bonfante P."/>
            <person name="Martin F.M."/>
        </authorList>
    </citation>
    <scope>NUCLEOTIDE SEQUENCE [LARGE SCALE GENOMIC DNA]</scope>
    <source>
        <strain evidence="2 3">120613-1</strain>
    </source>
</reference>
<feature type="chain" id="PRO_5018268843" evidence="1">
    <location>
        <begin position="20"/>
        <end position="71"/>
    </location>
</feature>
<gene>
    <name evidence="2" type="ORF">L873DRAFT_1818198</name>
</gene>
<keyword evidence="3" id="KW-1185">Reference proteome</keyword>
<feature type="non-terminal residue" evidence="2">
    <location>
        <position position="71"/>
    </location>
</feature>
<evidence type="ECO:0000313" key="3">
    <source>
        <dbReference type="Proteomes" id="UP000276215"/>
    </source>
</evidence>
<protein>
    <submittedName>
        <fullName evidence="2">Uncharacterized protein</fullName>
    </submittedName>
</protein>